<keyword evidence="2" id="KW-1185">Reference proteome</keyword>
<comment type="caution">
    <text evidence="1">The sequence shown here is derived from an EMBL/GenBank/DDBJ whole genome shotgun (WGS) entry which is preliminary data.</text>
</comment>
<name>A0ACC3YED2_COLTU</name>
<evidence type="ECO:0000313" key="1">
    <source>
        <dbReference type="EMBL" id="KAL0930221.1"/>
    </source>
</evidence>
<evidence type="ECO:0000313" key="2">
    <source>
        <dbReference type="Proteomes" id="UP000805649"/>
    </source>
</evidence>
<reference evidence="1 2" key="1">
    <citation type="journal article" date="2020" name="Phytopathology">
        <title>Genome Sequence Resources of Colletotrichum truncatum, C. plurivorum, C. musicola, and C. sojae: Four Species Pathogenic to Soybean (Glycine max).</title>
        <authorList>
            <person name="Rogerio F."/>
            <person name="Boufleur T.R."/>
            <person name="Ciampi-Guillardi M."/>
            <person name="Sukno S.A."/>
            <person name="Thon M.R."/>
            <person name="Massola Junior N.S."/>
            <person name="Baroncelli R."/>
        </authorList>
    </citation>
    <scope>NUCLEOTIDE SEQUENCE [LARGE SCALE GENOMIC DNA]</scope>
    <source>
        <strain evidence="1 2">CMES1059</strain>
    </source>
</reference>
<dbReference type="EMBL" id="VUJX02000012">
    <property type="protein sequence ID" value="KAL0930221.1"/>
    <property type="molecule type" value="Genomic_DNA"/>
</dbReference>
<organism evidence="1 2">
    <name type="scientific">Colletotrichum truncatum</name>
    <name type="common">Anthracnose fungus</name>
    <name type="synonym">Colletotrichum capsici</name>
    <dbReference type="NCBI Taxonomy" id="5467"/>
    <lineage>
        <taxon>Eukaryota</taxon>
        <taxon>Fungi</taxon>
        <taxon>Dikarya</taxon>
        <taxon>Ascomycota</taxon>
        <taxon>Pezizomycotina</taxon>
        <taxon>Sordariomycetes</taxon>
        <taxon>Hypocreomycetidae</taxon>
        <taxon>Glomerellales</taxon>
        <taxon>Glomerellaceae</taxon>
        <taxon>Colletotrichum</taxon>
        <taxon>Colletotrichum truncatum species complex</taxon>
    </lineage>
</organism>
<protein>
    <submittedName>
        <fullName evidence="1">Rossmann-fold nad (+)-binding protein</fullName>
    </submittedName>
</protein>
<proteinExistence type="predicted"/>
<accession>A0ACC3YED2</accession>
<gene>
    <name evidence="1" type="ORF">CTRU02_215041</name>
</gene>
<sequence length="791" mass="87070">MAAAHELELKHQKAIHQTQLIAKEEDSRRTKVTKQVLLAENSTLREQLAERDVQISELTGRCDEARAELDSLKTINRDQETQLKAQTREFANIKAELESLNTMSLESTKVLSEKLTLSRELNTLKPELEHLRSQVAHQQTAVAEKLALERQLNMAEVELAAAKRAREQQVAESESNKTAEDELRNKLKDAEKRLIAEKREREQLQQDLESALAAAQTGEDNKNVERELSKKLQEMEKALQGERREKDRLRKESEMAQSEIQAQNEILEQRLDTVKSKLRNTQEELKAVRSELVHARPVPTASADPVVRAGGAKAQNARKRRVEELTINDMSIGTPEEITRGRRAVKKKGLEQTLVGEKSLFSITPFLNKSKTLSVEGAVAEEEEEDEADVSYVPMAHVNAQKAAAEAEADSGSEANAEPEPTATTDEPDKQPVASKETASKTKTKANGEPKKARGRPKKALSEASPNMPTQALTASKPSTKSASPLDKVLEEPEADTEEKMKADTASKKAPTATAATASLGVREQEVKKKKRKLAGESTTLFDDDGEGEAAVAKRPGGKVGLGANKLGKTHLTMARNAFGKKTFSPLKKERRGMDAKYRIFRKGQTVVDLVAADRTKPNGQVLGIDIIPAQPPKGVSTIQGNFLSPDVQNMVKDHLVRAKKRRNDESPAPAPSSSEGEESSYEDGTEDVEPSVIEDKPSYIDMERAASDAPPVTEEVAGGAKTKDGRLVDDLCSAALQFASDTLKNGGHFVCKFYQGSEDKAFEKKLRTLFAKVFREKPESSRSYHAESSL</sequence>
<dbReference type="Proteomes" id="UP000805649">
    <property type="component" value="Unassembled WGS sequence"/>
</dbReference>